<accession>A0A5A7SPC6</accession>
<proteinExistence type="predicted"/>
<dbReference type="OrthoDB" id="693939at2759"/>
<reference evidence="2 3" key="1">
    <citation type="submission" date="2019-08" db="EMBL/GenBank/DDBJ databases">
        <title>Draft genome sequences of two oriental melons (Cucumis melo L. var makuwa).</title>
        <authorList>
            <person name="Kwon S.-Y."/>
        </authorList>
    </citation>
    <scope>NUCLEOTIDE SEQUENCE [LARGE SCALE GENOMIC DNA]</scope>
    <source>
        <strain evidence="3">cv. SW 3</strain>
        <tissue evidence="2">Leaf</tissue>
    </source>
</reference>
<feature type="chain" id="PRO_5022799050" evidence="1">
    <location>
        <begin position="23"/>
        <end position="73"/>
    </location>
</feature>
<keyword evidence="1" id="KW-0732">Signal</keyword>
<feature type="signal peptide" evidence="1">
    <location>
        <begin position="1"/>
        <end position="22"/>
    </location>
</feature>
<name>A0A5A7SPC6_CUCMM</name>
<evidence type="ECO:0000313" key="3">
    <source>
        <dbReference type="Proteomes" id="UP000321393"/>
    </source>
</evidence>
<dbReference type="EMBL" id="SSTE01022690">
    <property type="protein sequence ID" value="KAA0031836.1"/>
    <property type="molecule type" value="Genomic_DNA"/>
</dbReference>
<sequence length="73" mass="8278">MDYSKARLALFLLLSFVLVTSARIIPHSENQEAAYMINDYPDPGANPRHDPFPPPSQQFEVSVVKGHRIKKNL</sequence>
<gene>
    <name evidence="2" type="ORF">E6C27_scaffold848G00860</name>
</gene>
<dbReference type="Proteomes" id="UP000321393">
    <property type="component" value="Unassembled WGS sequence"/>
</dbReference>
<evidence type="ECO:0000313" key="2">
    <source>
        <dbReference type="EMBL" id="KAA0031836.1"/>
    </source>
</evidence>
<evidence type="ECO:0000256" key="1">
    <source>
        <dbReference type="SAM" id="SignalP"/>
    </source>
</evidence>
<organism evidence="2 3">
    <name type="scientific">Cucumis melo var. makuwa</name>
    <name type="common">Oriental melon</name>
    <dbReference type="NCBI Taxonomy" id="1194695"/>
    <lineage>
        <taxon>Eukaryota</taxon>
        <taxon>Viridiplantae</taxon>
        <taxon>Streptophyta</taxon>
        <taxon>Embryophyta</taxon>
        <taxon>Tracheophyta</taxon>
        <taxon>Spermatophyta</taxon>
        <taxon>Magnoliopsida</taxon>
        <taxon>eudicotyledons</taxon>
        <taxon>Gunneridae</taxon>
        <taxon>Pentapetalae</taxon>
        <taxon>rosids</taxon>
        <taxon>fabids</taxon>
        <taxon>Cucurbitales</taxon>
        <taxon>Cucurbitaceae</taxon>
        <taxon>Benincaseae</taxon>
        <taxon>Cucumis</taxon>
    </lineage>
</organism>
<protein>
    <submittedName>
        <fullName evidence="2">Protein PSY3</fullName>
    </submittedName>
</protein>
<comment type="caution">
    <text evidence="2">The sequence shown here is derived from an EMBL/GenBank/DDBJ whole genome shotgun (WGS) entry which is preliminary data.</text>
</comment>
<dbReference type="AlphaFoldDB" id="A0A5A7SPC6"/>